<gene>
    <name evidence="2" type="ORF">C0W27_15680</name>
</gene>
<protein>
    <recommendedName>
        <fullName evidence="1">Glycosyltransferase 2-like domain-containing protein</fullName>
    </recommendedName>
</protein>
<dbReference type="EMBL" id="PYOU01000013">
    <property type="protein sequence ID" value="PSX07459.1"/>
    <property type="molecule type" value="Genomic_DNA"/>
</dbReference>
<evidence type="ECO:0000259" key="1">
    <source>
        <dbReference type="Pfam" id="PF00535"/>
    </source>
</evidence>
<dbReference type="PANTHER" id="PTHR22916:SF67">
    <property type="entry name" value="COLANIC ACID BIOSYNTHESIS GLYCOSYL TRANSFERASE WCAE-RELATED"/>
    <property type="match status" value="1"/>
</dbReference>
<comment type="caution">
    <text evidence="2">The sequence shown here is derived from an EMBL/GenBank/DDBJ whole genome shotgun (WGS) entry which is preliminary data.</text>
</comment>
<evidence type="ECO:0000313" key="2">
    <source>
        <dbReference type="EMBL" id="PSX07459.1"/>
    </source>
</evidence>
<keyword evidence="3" id="KW-1185">Reference proteome</keyword>
<sequence>MKPKLSILTINFNDSKGLERTLSSIDNFLKCFNLELVVIDGGSTDESASIIDNYQDLITYTVSEKDDGIYDAMNKGLEYCTGDYVLFLNSGDYFNGIGDVNVLFDTIDKVSPKVIFWPAKINSETSFWFYPPEGATDEYIRKWFDSNLPNHQAMLFPKQFYSLNKYDRKMVINSDADYKLRAIKQYGTYFIPFSLTTFELGGVSSQTLSWKSYKIRIKDVLIFEEKHNRGLNKYYSISSSVLKYTIKLIASNILPSDLYIKLLKSSKDK</sequence>
<dbReference type="InterPro" id="IPR001173">
    <property type="entry name" value="Glyco_trans_2-like"/>
</dbReference>
<dbReference type="InterPro" id="IPR029044">
    <property type="entry name" value="Nucleotide-diphossugar_trans"/>
</dbReference>
<dbReference type="Pfam" id="PF00535">
    <property type="entry name" value="Glycos_transf_2"/>
    <property type="match status" value="1"/>
</dbReference>
<dbReference type="RefSeq" id="WP_052957691.1">
    <property type="nucleotide sequence ID" value="NZ_JZSW01000003.1"/>
</dbReference>
<reference evidence="2 3" key="1">
    <citation type="submission" date="2018-01" db="EMBL/GenBank/DDBJ databases">
        <title>Whole genome sequencing of Histamine producing bacteria.</title>
        <authorList>
            <person name="Butler K."/>
        </authorList>
    </citation>
    <scope>NUCLEOTIDE SEQUENCE [LARGE SCALE GENOMIC DNA]</scope>
    <source>
        <strain evidence="2 3">A6-1</strain>
    </source>
</reference>
<accession>A0ABX5H2J4</accession>
<feature type="domain" description="Glycosyltransferase 2-like" evidence="1">
    <location>
        <begin position="6"/>
        <end position="133"/>
    </location>
</feature>
<proteinExistence type="predicted"/>
<dbReference type="PANTHER" id="PTHR22916">
    <property type="entry name" value="GLYCOSYLTRANSFERASE"/>
    <property type="match status" value="1"/>
</dbReference>
<name>A0ABX5H2J4_PHOAN</name>
<evidence type="ECO:0000313" key="3">
    <source>
        <dbReference type="Proteomes" id="UP000240989"/>
    </source>
</evidence>
<dbReference type="Proteomes" id="UP000240989">
    <property type="component" value="Unassembled WGS sequence"/>
</dbReference>
<organism evidence="2 3">
    <name type="scientific">Photobacterium angustum</name>
    <dbReference type="NCBI Taxonomy" id="661"/>
    <lineage>
        <taxon>Bacteria</taxon>
        <taxon>Pseudomonadati</taxon>
        <taxon>Pseudomonadota</taxon>
        <taxon>Gammaproteobacteria</taxon>
        <taxon>Vibrionales</taxon>
        <taxon>Vibrionaceae</taxon>
        <taxon>Photobacterium</taxon>
    </lineage>
</organism>
<dbReference type="SUPFAM" id="SSF53448">
    <property type="entry name" value="Nucleotide-diphospho-sugar transferases"/>
    <property type="match status" value="1"/>
</dbReference>
<dbReference type="Gene3D" id="3.90.550.10">
    <property type="entry name" value="Spore Coat Polysaccharide Biosynthesis Protein SpsA, Chain A"/>
    <property type="match status" value="1"/>
</dbReference>